<keyword evidence="2" id="KW-1003">Cell membrane</keyword>
<protein>
    <submittedName>
        <fullName evidence="12">Neuropeptide Y receptor type 5</fullName>
    </submittedName>
</protein>
<dbReference type="OrthoDB" id="6117944at2759"/>
<dbReference type="SUPFAM" id="SSF81321">
    <property type="entry name" value="Family A G protein-coupled receptor-like"/>
    <property type="match status" value="1"/>
</dbReference>
<proteinExistence type="predicted"/>
<dbReference type="AlphaFoldDB" id="A0A8B6GL13"/>
<evidence type="ECO:0000256" key="5">
    <source>
        <dbReference type="ARBA" id="ARBA00023040"/>
    </source>
</evidence>
<reference evidence="12" key="1">
    <citation type="submission" date="2018-11" db="EMBL/GenBank/DDBJ databases">
        <authorList>
            <person name="Alioto T."/>
            <person name="Alioto T."/>
        </authorList>
    </citation>
    <scope>NUCLEOTIDE SEQUENCE</scope>
</reference>
<evidence type="ECO:0000313" key="12">
    <source>
        <dbReference type="EMBL" id="VDI65488.1"/>
    </source>
</evidence>
<dbReference type="PROSITE" id="PS50262">
    <property type="entry name" value="G_PROTEIN_RECEP_F1_2"/>
    <property type="match status" value="1"/>
</dbReference>
<dbReference type="GO" id="GO:0007218">
    <property type="term" value="P:neuropeptide signaling pathway"/>
    <property type="evidence" value="ECO:0007669"/>
    <property type="project" value="TreeGrafter"/>
</dbReference>
<evidence type="ECO:0000256" key="9">
    <source>
        <dbReference type="SAM" id="MobiDB-lite"/>
    </source>
</evidence>
<feature type="transmembrane region" description="Helical" evidence="10">
    <location>
        <begin position="26"/>
        <end position="47"/>
    </location>
</feature>
<evidence type="ECO:0000256" key="2">
    <source>
        <dbReference type="ARBA" id="ARBA00022475"/>
    </source>
</evidence>
<feature type="transmembrane region" description="Helical" evidence="10">
    <location>
        <begin position="97"/>
        <end position="118"/>
    </location>
</feature>
<evidence type="ECO:0000256" key="1">
    <source>
        <dbReference type="ARBA" id="ARBA00004651"/>
    </source>
</evidence>
<evidence type="ECO:0000256" key="10">
    <source>
        <dbReference type="SAM" id="Phobius"/>
    </source>
</evidence>
<comment type="subcellular location">
    <subcellularLocation>
        <location evidence="1">Cell membrane</location>
        <topology evidence="1">Multi-pass membrane protein</topology>
    </subcellularLocation>
</comment>
<keyword evidence="7 12" id="KW-0675">Receptor</keyword>
<comment type="caution">
    <text evidence="12">The sequence shown here is derived from an EMBL/GenBank/DDBJ whole genome shotgun (WGS) entry which is preliminary data.</text>
</comment>
<dbReference type="CDD" id="cd00637">
    <property type="entry name" value="7tm_classA_rhodopsin-like"/>
    <property type="match status" value="1"/>
</dbReference>
<keyword evidence="4 10" id="KW-1133">Transmembrane helix</keyword>
<dbReference type="Gene3D" id="1.20.1070.10">
    <property type="entry name" value="Rhodopsin 7-helix transmembrane proteins"/>
    <property type="match status" value="2"/>
</dbReference>
<evidence type="ECO:0000259" key="11">
    <source>
        <dbReference type="PROSITE" id="PS50262"/>
    </source>
</evidence>
<sequence>MNATTEPSDLLQIANDKLIINALPNIVITILYLFLGIIGNTAIIYVYAFATKSNINNKYFILVLAIVDIIACVVNCVFTIVLDFMQLTFTNAGFCKLLRVLCHVTALMSAFILLVIAIQRYLLVCRPLGRQMTPCLRKFFVVLSVIFSSILGFPAVIFYGIADVTHLGMNGTACKYIDKAVGSPELKIYNTIFMLTCIVGIIAVCVLYFKVVRRIHQQRDKFSKGRKSSKNEKDESTDFSTNDSEMQSESRLVDIINKENPEESVKRKTFYNPFARFSSRSNKISHTEGTMLTNNEMPSETGLESNSSRSLDRNVKRKLSITATAKQRVRSKSKKIKESLKYHRFSLMFITITAVCFASYIPLRSLELMEVQDKDFKEKTFGNFLPLYRFLYTSYILNNIANPFIYGLFDKEFRKRLCWK</sequence>
<keyword evidence="5" id="KW-0297">G-protein coupled receptor</keyword>
<dbReference type="PANTHER" id="PTHR24230">
    <property type="entry name" value="G-PROTEIN COUPLED RECEPTOR"/>
    <property type="match status" value="1"/>
</dbReference>
<feature type="transmembrane region" description="Helical" evidence="10">
    <location>
        <begin position="139"/>
        <end position="162"/>
    </location>
</feature>
<evidence type="ECO:0000313" key="13">
    <source>
        <dbReference type="Proteomes" id="UP000596742"/>
    </source>
</evidence>
<dbReference type="InterPro" id="IPR017452">
    <property type="entry name" value="GPCR_Rhodpsn_7TM"/>
</dbReference>
<dbReference type="Proteomes" id="UP000596742">
    <property type="component" value="Unassembled WGS sequence"/>
</dbReference>
<evidence type="ECO:0000256" key="6">
    <source>
        <dbReference type="ARBA" id="ARBA00023136"/>
    </source>
</evidence>
<feature type="region of interest" description="Disordered" evidence="9">
    <location>
        <begin position="222"/>
        <end position="250"/>
    </location>
</feature>
<evidence type="ECO:0000256" key="8">
    <source>
        <dbReference type="ARBA" id="ARBA00023224"/>
    </source>
</evidence>
<organism evidence="12 13">
    <name type="scientific">Mytilus galloprovincialis</name>
    <name type="common">Mediterranean mussel</name>
    <dbReference type="NCBI Taxonomy" id="29158"/>
    <lineage>
        <taxon>Eukaryota</taxon>
        <taxon>Metazoa</taxon>
        <taxon>Spiralia</taxon>
        <taxon>Lophotrochozoa</taxon>
        <taxon>Mollusca</taxon>
        <taxon>Bivalvia</taxon>
        <taxon>Autobranchia</taxon>
        <taxon>Pteriomorphia</taxon>
        <taxon>Mytilida</taxon>
        <taxon>Mytiloidea</taxon>
        <taxon>Mytilidae</taxon>
        <taxon>Mytilinae</taxon>
        <taxon>Mytilus</taxon>
    </lineage>
</organism>
<dbReference type="GO" id="GO:0008528">
    <property type="term" value="F:G protein-coupled peptide receptor activity"/>
    <property type="evidence" value="ECO:0007669"/>
    <property type="project" value="TreeGrafter"/>
</dbReference>
<evidence type="ECO:0000256" key="3">
    <source>
        <dbReference type="ARBA" id="ARBA00022692"/>
    </source>
</evidence>
<keyword evidence="6 10" id="KW-0472">Membrane</keyword>
<feature type="compositionally biased region" description="Polar residues" evidence="9">
    <location>
        <begin position="238"/>
        <end position="250"/>
    </location>
</feature>
<feature type="transmembrane region" description="Helical" evidence="10">
    <location>
        <begin position="342"/>
        <end position="361"/>
    </location>
</feature>
<feature type="compositionally biased region" description="Polar residues" evidence="9">
    <location>
        <begin position="285"/>
        <end position="309"/>
    </location>
</feature>
<feature type="transmembrane region" description="Helical" evidence="10">
    <location>
        <begin position="188"/>
        <end position="209"/>
    </location>
</feature>
<name>A0A8B6GL13_MYTGA</name>
<dbReference type="GO" id="GO:0005886">
    <property type="term" value="C:plasma membrane"/>
    <property type="evidence" value="ECO:0007669"/>
    <property type="project" value="UniProtKB-SubCell"/>
</dbReference>
<accession>A0A8B6GL13</accession>
<dbReference type="PANTHER" id="PTHR24230:SF158">
    <property type="entry name" value="G-PROTEIN COUPLED RECEPTORS FAMILY 1 PROFILE DOMAIN-CONTAINING PROTEIN"/>
    <property type="match status" value="1"/>
</dbReference>
<keyword evidence="3 10" id="KW-0812">Transmembrane</keyword>
<feature type="region of interest" description="Disordered" evidence="9">
    <location>
        <begin position="285"/>
        <end position="314"/>
    </location>
</feature>
<feature type="transmembrane region" description="Helical" evidence="10">
    <location>
        <begin position="390"/>
        <end position="409"/>
    </location>
</feature>
<evidence type="ECO:0000256" key="4">
    <source>
        <dbReference type="ARBA" id="ARBA00022989"/>
    </source>
</evidence>
<evidence type="ECO:0000256" key="7">
    <source>
        <dbReference type="ARBA" id="ARBA00023170"/>
    </source>
</evidence>
<gene>
    <name evidence="12" type="ORF">MGAL_10B035534</name>
</gene>
<dbReference type="EMBL" id="UYJE01008623">
    <property type="protein sequence ID" value="VDI65488.1"/>
    <property type="molecule type" value="Genomic_DNA"/>
</dbReference>
<feature type="domain" description="G-protein coupled receptors family 1 profile" evidence="11">
    <location>
        <begin position="39"/>
        <end position="406"/>
    </location>
</feature>
<feature type="compositionally biased region" description="Basic and acidic residues" evidence="9">
    <location>
        <begin position="222"/>
        <end position="236"/>
    </location>
</feature>
<keyword evidence="13" id="KW-1185">Reference proteome</keyword>
<dbReference type="InterPro" id="IPR000276">
    <property type="entry name" value="GPCR_Rhodpsn"/>
</dbReference>
<dbReference type="Pfam" id="PF00001">
    <property type="entry name" value="7tm_1"/>
    <property type="match status" value="1"/>
</dbReference>
<keyword evidence="8" id="KW-0807">Transducer</keyword>
<dbReference type="PRINTS" id="PR00237">
    <property type="entry name" value="GPCRRHODOPSN"/>
</dbReference>
<feature type="transmembrane region" description="Helical" evidence="10">
    <location>
        <begin position="59"/>
        <end position="85"/>
    </location>
</feature>